<keyword evidence="2" id="KW-0732">Signal</keyword>
<gene>
    <name evidence="3" type="ORF">BCL64_103202</name>
</gene>
<accession>A0A2T0VQI1</accession>
<sequence>MKMKLLIAGLFTSLMLAGSALAMDSEAIEKHMARINDNDVKAVEEEGKVEALEEKVEALEAMIQMIIDDQAS</sequence>
<organism evidence="3 4">
    <name type="scientific">Halomonas ventosae</name>
    <dbReference type="NCBI Taxonomy" id="229007"/>
    <lineage>
        <taxon>Bacteria</taxon>
        <taxon>Pseudomonadati</taxon>
        <taxon>Pseudomonadota</taxon>
        <taxon>Gammaproteobacteria</taxon>
        <taxon>Oceanospirillales</taxon>
        <taxon>Halomonadaceae</taxon>
        <taxon>Halomonas</taxon>
    </lineage>
</organism>
<dbReference type="RefSeq" id="WP_106229860.1">
    <property type="nucleotide sequence ID" value="NZ_PVTM01000003.1"/>
</dbReference>
<proteinExistence type="predicted"/>
<comment type="caution">
    <text evidence="3">The sequence shown here is derived from an EMBL/GenBank/DDBJ whole genome shotgun (WGS) entry which is preliminary data.</text>
</comment>
<dbReference type="EMBL" id="PVTM01000003">
    <property type="protein sequence ID" value="PRY72723.1"/>
    <property type="molecule type" value="Genomic_DNA"/>
</dbReference>
<evidence type="ECO:0000313" key="4">
    <source>
        <dbReference type="Proteomes" id="UP000239896"/>
    </source>
</evidence>
<dbReference type="AlphaFoldDB" id="A0A2T0VQI1"/>
<evidence type="ECO:0000313" key="3">
    <source>
        <dbReference type="EMBL" id="PRY72723.1"/>
    </source>
</evidence>
<keyword evidence="4" id="KW-1185">Reference proteome</keyword>
<evidence type="ECO:0000256" key="1">
    <source>
        <dbReference type="SAM" id="Coils"/>
    </source>
</evidence>
<feature type="chain" id="PRO_5015573679" evidence="2">
    <location>
        <begin position="23"/>
        <end position="72"/>
    </location>
</feature>
<feature type="coiled-coil region" evidence="1">
    <location>
        <begin position="42"/>
        <end position="69"/>
    </location>
</feature>
<keyword evidence="1" id="KW-0175">Coiled coil</keyword>
<feature type="signal peptide" evidence="2">
    <location>
        <begin position="1"/>
        <end position="22"/>
    </location>
</feature>
<name>A0A2T0VQI1_9GAMM</name>
<protein>
    <submittedName>
        <fullName evidence="3">Uncharacterized protein</fullName>
    </submittedName>
</protein>
<reference evidence="3 4" key="1">
    <citation type="submission" date="2018-03" db="EMBL/GenBank/DDBJ databases">
        <title>Comparative analysis of microorganisms from saline springs in Andes Mountain Range, Colombia.</title>
        <authorList>
            <person name="Rubin E."/>
        </authorList>
    </citation>
    <scope>NUCLEOTIDE SEQUENCE [LARGE SCALE GENOMIC DNA]</scope>
    <source>
        <strain evidence="3 4">USBA 854</strain>
    </source>
</reference>
<evidence type="ECO:0000256" key="2">
    <source>
        <dbReference type="SAM" id="SignalP"/>
    </source>
</evidence>
<dbReference type="Proteomes" id="UP000239896">
    <property type="component" value="Unassembled WGS sequence"/>
</dbReference>